<keyword evidence="15" id="KW-1185">Reference proteome</keyword>
<proteinExistence type="inferred from homology"/>
<protein>
    <recommendedName>
        <fullName evidence="10">Thiamine pyrimidine synthase</fullName>
    </recommendedName>
</protein>
<evidence type="ECO:0000256" key="7">
    <source>
        <dbReference type="ARBA" id="ARBA00022898"/>
    </source>
</evidence>
<accession>A0A0D3K2E3</accession>
<keyword evidence="12" id="KW-0732">Signal</keyword>
<name>A0A0D3K2E3_EMIH1</name>
<dbReference type="Pfam" id="PF09084">
    <property type="entry name" value="NMT1"/>
    <property type="match status" value="1"/>
</dbReference>
<dbReference type="eggNOG" id="ENOG502QQ87">
    <property type="taxonomic scope" value="Eukaryota"/>
</dbReference>
<evidence type="ECO:0000256" key="12">
    <source>
        <dbReference type="SAM" id="SignalP"/>
    </source>
</evidence>
<evidence type="ECO:0000313" key="14">
    <source>
        <dbReference type="EnsemblProtists" id="EOD29928"/>
    </source>
</evidence>
<evidence type="ECO:0000256" key="4">
    <source>
        <dbReference type="ARBA" id="ARBA00011738"/>
    </source>
</evidence>
<feature type="chain" id="PRO_5044280417" description="Thiamine pyrimidine synthase" evidence="12">
    <location>
        <begin position="21"/>
        <end position="358"/>
    </location>
</feature>
<organism evidence="14 15">
    <name type="scientific">Emiliania huxleyi (strain CCMP1516)</name>
    <dbReference type="NCBI Taxonomy" id="280463"/>
    <lineage>
        <taxon>Eukaryota</taxon>
        <taxon>Haptista</taxon>
        <taxon>Haptophyta</taxon>
        <taxon>Prymnesiophyceae</taxon>
        <taxon>Isochrysidales</taxon>
        <taxon>Noelaerhabdaceae</taxon>
        <taxon>Emiliania</taxon>
    </lineage>
</organism>
<dbReference type="GeneID" id="17275201"/>
<keyword evidence="9" id="KW-0408">Iron</keyword>
<evidence type="ECO:0000313" key="15">
    <source>
        <dbReference type="Proteomes" id="UP000013827"/>
    </source>
</evidence>
<evidence type="ECO:0000256" key="5">
    <source>
        <dbReference type="ARBA" id="ARBA00022679"/>
    </source>
</evidence>
<evidence type="ECO:0000256" key="10">
    <source>
        <dbReference type="ARBA" id="ARBA00033171"/>
    </source>
</evidence>
<comment type="function">
    <text evidence="1">Responsible for the formation of the pyrimidine heterocycle in the thiamine biosynthesis pathway. Catalyzes the formation of hydroxymethylpyrimidine phosphate (HMP-P) from histidine and pyridoxal phosphate (PLP). The protein uses PLP and the active site histidine to form HMP-P, generating an inactive enzyme. The enzyme can only undergo a single turnover, which suggests it is a suicide enzyme.</text>
</comment>
<dbReference type="PANTHER" id="PTHR31528:SF1">
    <property type="entry name" value="4-AMINO-5-HYDROXYMETHYL-2-METHYLPYRIMIDINE PHOSPHATE SYNTHASE THI11-RELATED"/>
    <property type="match status" value="1"/>
</dbReference>
<keyword evidence="6" id="KW-0479">Metal-binding</keyword>
<dbReference type="RefSeq" id="XP_005782357.1">
    <property type="nucleotide sequence ID" value="XM_005782300.1"/>
</dbReference>
<comment type="subunit">
    <text evidence="4">Homodimer.</text>
</comment>
<dbReference type="KEGG" id="ehx:EMIHUDRAFT_233314"/>
<dbReference type="Gene3D" id="3.40.190.10">
    <property type="entry name" value="Periplasmic binding protein-like II"/>
    <property type="match status" value="2"/>
</dbReference>
<comment type="pathway">
    <text evidence="2">Cofactor biosynthesis; thiamine diphosphate biosynthesis.</text>
</comment>
<dbReference type="PANTHER" id="PTHR31528">
    <property type="entry name" value="4-AMINO-5-HYDROXYMETHYL-2-METHYLPYRIMIDINE PHOSPHATE SYNTHASE THI11-RELATED"/>
    <property type="match status" value="1"/>
</dbReference>
<feature type="domain" description="SsuA/THI5-like" evidence="13">
    <location>
        <begin position="34"/>
        <end position="251"/>
    </location>
</feature>
<keyword evidence="8" id="KW-0784">Thiamine biosynthesis</keyword>
<evidence type="ECO:0000259" key="13">
    <source>
        <dbReference type="Pfam" id="PF09084"/>
    </source>
</evidence>
<dbReference type="Proteomes" id="UP000013827">
    <property type="component" value="Unassembled WGS sequence"/>
</dbReference>
<evidence type="ECO:0000256" key="9">
    <source>
        <dbReference type="ARBA" id="ARBA00023004"/>
    </source>
</evidence>
<comment type="similarity">
    <text evidence="3">Belongs to the NMT1/THI5 family.</text>
</comment>
<dbReference type="InterPro" id="IPR027939">
    <property type="entry name" value="NMT1/THI5"/>
</dbReference>
<dbReference type="PaxDb" id="2903-EOD29928"/>
<evidence type="ECO:0000256" key="6">
    <source>
        <dbReference type="ARBA" id="ARBA00022723"/>
    </source>
</evidence>
<evidence type="ECO:0000256" key="2">
    <source>
        <dbReference type="ARBA" id="ARBA00004948"/>
    </source>
</evidence>
<dbReference type="UniPathway" id="UPA00060"/>
<dbReference type="InterPro" id="IPR015168">
    <property type="entry name" value="SsuA/THI5"/>
</dbReference>
<reference evidence="14" key="2">
    <citation type="submission" date="2024-10" db="UniProtKB">
        <authorList>
            <consortium name="EnsemblProtists"/>
        </authorList>
    </citation>
    <scope>IDENTIFICATION</scope>
</reference>
<dbReference type="AlphaFoldDB" id="A0A0D3K2E3"/>
<evidence type="ECO:0000256" key="11">
    <source>
        <dbReference type="ARBA" id="ARBA00048179"/>
    </source>
</evidence>
<dbReference type="GO" id="GO:0016740">
    <property type="term" value="F:transferase activity"/>
    <property type="evidence" value="ECO:0007669"/>
    <property type="project" value="UniProtKB-KW"/>
</dbReference>
<feature type="signal peptide" evidence="12">
    <location>
        <begin position="1"/>
        <end position="20"/>
    </location>
</feature>
<evidence type="ECO:0000256" key="3">
    <source>
        <dbReference type="ARBA" id="ARBA00009406"/>
    </source>
</evidence>
<evidence type="ECO:0000256" key="1">
    <source>
        <dbReference type="ARBA" id="ARBA00003469"/>
    </source>
</evidence>
<dbReference type="GO" id="GO:0009228">
    <property type="term" value="P:thiamine biosynthetic process"/>
    <property type="evidence" value="ECO:0007669"/>
    <property type="project" value="UniProtKB-KW"/>
</dbReference>
<dbReference type="OMA" id="TKHYGMT"/>
<dbReference type="EnsemblProtists" id="EOD29928">
    <property type="protein sequence ID" value="EOD29928"/>
    <property type="gene ID" value="EMIHUDRAFT_233314"/>
</dbReference>
<keyword evidence="7" id="KW-0663">Pyridoxal phosphate</keyword>
<sequence>MPTAAFLPSLLLLLADRSYATPTTIKLGLEWFLNPDHLPLVVALREGYFAEAGLDVQLLEPADHWEAEEEILAGRLDVAVTETLHLAQDAARGKPVIGFSRFLHTDGGVLFLGSSNISRPSDMCGRTISYPGSPGIGGPAIVQTMVEADGGSCDIASYGKHNGGFYHVKALQDKAAAVATLVFYNFEVIEAQQMGLRPGFFSLKEWGVPDFCQLVLFTTPQRLQALRPQLRQLVLAMRRATGLIKREPARAARIYEQHVKGSAAAAGTTNRSALAKVGAALSGAAAMVNPVAAMRRRKERKLEAAIFDATLAALPNDNSLSGAYFQGLMAWLVKTGQVDAQVGPELLPEGYWTNDIAL</sequence>
<dbReference type="GO" id="GO:0046872">
    <property type="term" value="F:metal ion binding"/>
    <property type="evidence" value="ECO:0007669"/>
    <property type="project" value="UniProtKB-KW"/>
</dbReference>
<keyword evidence="5" id="KW-0808">Transferase</keyword>
<dbReference type="HOGENOM" id="CLU_047197_0_0_1"/>
<comment type="catalytic activity">
    <reaction evidence="11">
        <text>N(6)-(pyridoxal phosphate)-L-lysyl-[4-amino-5-hydroxymethyl-2-methylpyrimidine phosphate synthase] + L-histidyl-[4-amino-5-hydroxymethyl-2-methylpyrimidine phosphate synthase] + 2 Fe(3+) + 4 H2O = L-lysyl-[4-amino-5-hydroxymethyl-2-methylpyrimidine phosphate synthase] + (2S)-2-amino-5-hydroxy-4-oxopentanoyl-[4-amino-5-hydroxymethyl-2-methylpyrimidine phosphate synthase] + 4-amino-2-methyl-5-(phosphooxymethyl)pyrimidine + 3-oxopropanoate + 2 Fe(2+) + 2 H(+)</text>
        <dbReference type="Rhea" id="RHEA:65756"/>
        <dbReference type="Rhea" id="RHEA-COMP:16892"/>
        <dbReference type="Rhea" id="RHEA-COMP:16893"/>
        <dbReference type="Rhea" id="RHEA-COMP:16894"/>
        <dbReference type="Rhea" id="RHEA-COMP:16895"/>
        <dbReference type="ChEBI" id="CHEBI:15377"/>
        <dbReference type="ChEBI" id="CHEBI:15378"/>
        <dbReference type="ChEBI" id="CHEBI:29033"/>
        <dbReference type="ChEBI" id="CHEBI:29034"/>
        <dbReference type="ChEBI" id="CHEBI:29969"/>
        <dbReference type="ChEBI" id="CHEBI:29979"/>
        <dbReference type="ChEBI" id="CHEBI:33190"/>
        <dbReference type="ChEBI" id="CHEBI:58354"/>
        <dbReference type="ChEBI" id="CHEBI:143915"/>
        <dbReference type="ChEBI" id="CHEBI:157692"/>
    </reaction>
    <physiologicalReaction direction="left-to-right" evidence="11">
        <dbReference type="Rhea" id="RHEA:65757"/>
    </physiologicalReaction>
</comment>
<dbReference type="SUPFAM" id="SSF53850">
    <property type="entry name" value="Periplasmic binding protein-like II"/>
    <property type="match status" value="1"/>
</dbReference>
<reference evidence="15" key="1">
    <citation type="journal article" date="2013" name="Nature">
        <title>Pan genome of the phytoplankton Emiliania underpins its global distribution.</title>
        <authorList>
            <person name="Read B.A."/>
            <person name="Kegel J."/>
            <person name="Klute M.J."/>
            <person name="Kuo A."/>
            <person name="Lefebvre S.C."/>
            <person name="Maumus F."/>
            <person name="Mayer C."/>
            <person name="Miller J."/>
            <person name="Monier A."/>
            <person name="Salamov A."/>
            <person name="Young J."/>
            <person name="Aguilar M."/>
            <person name="Claverie J.M."/>
            <person name="Frickenhaus S."/>
            <person name="Gonzalez K."/>
            <person name="Herman E.K."/>
            <person name="Lin Y.C."/>
            <person name="Napier J."/>
            <person name="Ogata H."/>
            <person name="Sarno A.F."/>
            <person name="Shmutz J."/>
            <person name="Schroeder D."/>
            <person name="de Vargas C."/>
            <person name="Verret F."/>
            <person name="von Dassow P."/>
            <person name="Valentin K."/>
            <person name="Van de Peer Y."/>
            <person name="Wheeler G."/>
            <person name="Dacks J.B."/>
            <person name="Delwiche C.F."/>
            <person name="Dyhrman S.T."/>
            <person name="Glockner G."/>
            <person name="John U."/>
            <person name="Richards T."/>
            <person name="Worden A.Z."/>
            <person name="Zhang X."/>
            <person name="Grigoriev I.V."/>
            <person name="Allen A.E."/>
            <person name="Bidle K."/>
            <person name="Borodovsky M."/>
            <person name="Bowler C."/>
            <person name="Brownlee C."/>
            <person name="Cock J.M."/>
            <person name="Elias M."/>
            <person name="Gladyshev V.N."/>
            <person name="Groth M."/>
            <person name="Guda C."/>
            <person name="Hadaegh A."/>
            <person name="Iglesias-Rodriguez M.D."/>
            <person name="Jenkins J."/>
            <person name="Jones B.M."/>
            <person name="Lawson T."/>
            <person name="Leese F."/>
            <person name="Lindquist E."/>
            <person name="Lobanov A."/>
            <person name="Lomsadze A."/>
            <person name="Malik S.B."/>
            <person name="Marsh M.E."/>
            <person name="Mackinder L."/>
            <person name="Mock T."/>
            <person name="Mueller-Roeber B."/>
            <person name="Pagarete A."/>
            <person name="Parker M."/>
            <person name="Probert I."/>
            <person name="Quesneville H."/>
            <person name="Raines C."/>
            <person name="Rensing S.A."/>
            <person name="Riano-Pachon D.M."/>
            <person name="Richier S."/>
            <person name="Rokitta S."/>
            <person name="Shiraiwa Y."/>
            <person name="Soanes D.M."/>
            <person name="van der Giezen M."/>
            <person name="Wahlund T.M."/>
            <person name="Williams B."/>
            <person name="Wilson W."/>
            <person name="Wolfe G."/>
            <person name="Wurch L.L."/>
        </authorList>
    </citation>
    <scope>NUCLEOTIDE SEQUENCE</scope>
</reference>
<evidence type="ECO:0000256" key="8">
    <source>
        <dbReference type="ARBA" id="ARBA00022977"/>
    </source>
</evidence>